<feature type="transmembrane region" description="Helical" evidence="2">
    <location>
        <begin position="102"/>
        <end position="124"/>
    </location>
</feature>
<evidence type="ECO:0000256" key="2">
    <source>
        <dbReference type="SAM" id="Phobius"/>
    </source>
</evidence>
<gene>
    <name evidence="3" type="ORF">EQG79_11545</name>
</gene>
<evidence type="ECO:0000313" key="3">
    <source>
        <dbReference type="EMBL" id="RYC70478.1"/>
    </source>
</evidence>
<comment type="caution">
    <text evidence="3">The sequence shown here is derived from an EMBL/GenBank/DDBJ whole genome shotgun (WGS) entry which is preliminary data.</text>
</comment>
<feature type="coiled-coil region" evidence="1">
    <location>
        <begin position="188"/>
        <end position="215"/>
    </location>
</feature>
<reference evidence="3 4" key="1">
    <citation type="submission" date="2019-01" db="EMBL/GenBank/DDBJ databases">
        <title>Spirosoma flava sp. nov., a propanil-degrading bacterium isolated from herbicide-contaminated soil.</title>
        <authorList>
            <person name="Zhang L."/>
            <person name="Jiang J.-D."/>
        </authorList>
    </citation>
    <scope>NUCLEOTIDE SEQUENCE [LARGE SCALE GENOMIC DNA]</scope>
    <source>
        <strain evidence="3 4">TY50</strain>
    </source>
</reference>
<keyword evidence="4" id="KW-1185">Reference proteome</keyword>
<feature type="transmembrane region" description="Helical" evidence="2">
    <location>
        <begin position="6"/>
        <end position="28"/>
    </location>
</feature>
<sequence length="253" mass="29432">MLAFIQTIPLYLFSLVYLEIALTFLPVADRPGLLVCYRRVQWGIAIVALPEVYFNLFSSAWQTDWHETQLNLIRVLIILATYLTIAYTVYVTLRKTDVLARFFVVATLGLLISELLGILVIVQHGQAGIRAGLFNLPLPIHPGFIGQLGLLLDMACVSLGLSYRQRRETRRQILAEQELLREREHRLRQQLQSDLARQQLNQQHTEAQMRALQSQVKTRQPLACFCRRRCLSLRWQILSSFYHQRRTGSWQHY</sequence>
<feature type="transmembrane region" description="Helical" evidence="2">
    <location>
        <begin position="72"/>
        <end position="90"/>
    </location>
</feature>
<accession>A0A4V1RWJ4</accession>
<evidence type="ECO:0008006" key="5">
    <source>
        <dbReference type="Google" id="ProtNLM"/>
    </source>
</evidence>
<feature type="transmembrane region" description="Helical" evidence="2">
    <location>
        <begin position="144"/>
        <end position="163"/>
    </location>
</feature>
<keyword evidence="1" id="KW-0175">Coiled coil</keyword>
<keyword evidence="2" id="KW-1133">Transmembrane helix</keyword>
<keyword evidence="2" id="KW-0472">Membrane</keyword>
<feature type="transmembrane region" description="Helical" evidence="2">
    <location>
        <begin position="40"/>
        <end position="60"/>
    </location>
</feature>
<dbReference type="RefSeq" id="WP_129601540.1">
    <property type="nucleotide sequence ID" value="NZ_SBLB01000002.1"/>
</dbReference>
<evidence type="ECO:0000313" key="4">
    <source>
        <dbReference type="Proteomes" id="UP000290407"/>
    </source>
</evidence>
<dbReference type="EMBL" id="SBLB01000002">
    <property type="protein sequence ID" value="RYC70478.1"/>
    <property type="molecule type" value="Genomic_DNA"/>
</dbReference>
<dbReference type="Proteomes" id="UP000290407">
    <property type="component" value="Unassembled WGS sequence"/>
</dbReference>
<proteinExistence type="predicted"/>
<keyword evidence="2" id="KW-0812">Transmembrane</keyword>
<protein>
    <recommendedName>
        <fullName evidence="5">7TM-DISM receptor extracellular domain-containing protein</fullName>
    </recommendedName>
</protein>
<organism evidence="3 4">
    <name type="scientific">Spirosoma sordidisoli</name>
    <dbReference type="NCBI Taxonomy" id="2502893"/>
    <lineage>
        <taxon>Bacteria</taxon>
        <taxon>Pseudomonadati</taxon>
        <taxon>Bacteroidota</taxon>
        <taxon>Cytophagia</taxon>
        <taxon>Cytophagales</taxon>
        <taxon>Cytophagaceae</taxon>
        <taxon>Spirosoma</taxon>
    </lineage>
</organism>
<name>A0A4V1RWJ4_9BACT</name>
<evidence type="ECO:0000256" key="1">
    <source>
        <dbReference type="SAM" id="Coils"/>
    </source>
</evidence>
<dbReference type="AlphaFoldDB" id="A0A4V1RWJ4"/>